<dbReference type="GO" id="GO:0016491">
    <property type="term" value="F:oxidoreductase activity"/>
    <property type="evidence" value="ECO:0007669"/>
    <property type="project" value="InterPro"/>
</dbReference>
<dbReference type="EMBL" id="WEIO01000004">
    <property type="protein sequence ID" value="KAB7707270.1"/>
    <property type="molecule type" value="Genomic_DNA"/>
</dbReference>
<dbReference type="AlphaFoldDB" id="A0A6I1FGJ7"/>
<sequence length="61" mass="6814">MIKCGLIVCKRKASHKAPANVKKLKDDVKGSEAVLLAVPEYNFSIPGTMKNAINWLYKRIL</sequence>
<evidence type="ECO:0000313" key="2">
    <source>
        <dbReference type="EMBL" id="KAB7707270.1"/>
    </source>
</evidence>
<dbReference type="Proteomes" id="UP000429595">
    <property type="component" value="Unassembled WGS sequence"/>
</dbReference>
<comment type="caution">
    <text evidence="2">The sequence shown here is derived from an EMBL/GenBank/DDBJ whole genome shotgun (WGS) entry which is preliminary data.</text>
</comment>
<name>A0A6I1FGJ7_9BACI</name>
<dbReference type="Gene3D" id="3.40.50.360">
    <property type="match status" value="1"/>
</dbReference>
<feature type="domain" description="NADPH-dependent FMN reductase-like" evidence="1">
    <location>
        <begin position="9"/>
        <end position="56"/>
    </location>
</feature>
<reference evidence="2 3" key="1">
    <citation type="submission" date="2019-10" db="EMBL/GenBank/DDBJ databases">
        <title>Bacillus aerolatum sp. nov., isolated from bioaerosol of sport playgrounds.</title>
        <authorList>
            <person name="Chen P."/>
            <person name="Zhang G."/>
        </authorList>
    </citation>
    <scope>NUCLEOTIDE SEQUENCE [LARGE SCALE GENOMIC DNA]</scope>
    <source>
        <strain evidence="2 3">CX253</strain>
    </source>
</reference>
<organism evidence="2 3">
    <name type="scientific">Bacillus aerolatus</name>
    <dbReference type="NCBI Taxonomy" id="2653354"/>
    <lineage>
        <taxon>Bacteria</taxon>
        <taxon>Bacillati</taxon>
        <taxon>Bacillota</taxon>
        <taxon>Bacilli</taxon>
        <taxon>Bacillales</taxon>
        <taxon>Bacillaceae</taxon>
        <taxon>Bacillus</taxon>
    </lineage>
</organism>
<proteinExistence type="predicted"/>
<dbReference type="Pfam" id="PF03358">
    <property type="entry name" value="FMN_red"/>
    <property type="match status" value="1"/>
</dbReference>
<evidence type="ECO:0000259" key="1">
    <source>
        <dbReference type="Pfam" id="PF03358"/>
    </source>
</evidence>
<keyword evidence="3" id="KW-1185">Reference proteome</keyword>
<dbReference type="InterPro" id="IPR005025">
    <property type="entry name" value="FMN_Rdtase-like_dom"/>
</dbReference>
<accession>A0A6I1FGJ7</accession>
<evidence type="ECO:0000313" key="3">
    <source>
        <dbReference type="Proteomes" id="UP000429595"/>
    </source>
</evidence>
<dbReference type="InterPro" id="IPR029039">
    <property type="entry name" value="Flavoprotein-like_sf"/>
</dbReference>
<protein>
    <recommendedName>
        <fullName evidence="1">NADPH-dependent FMN reductase-like domain-containing protein</fullName>
    </recommendedName>
</protein>
<dbReference type="SUPFAM" id="SSF52218">
    <property type="entry name" value="Flavoproteins"/>
    <property type="match status" value="1"/>
</dbReference>
<gene>
    <name evidence="2" type="ORF">F9802_08960</name>
</gene>